<feature type="transmembrane region" description="Helical" evidence="1">
    <location>
        <begin position="227"/>
        <end position="246"/>
    </location>
</feature>
<keyword evidence="3" id="KW-1185">Reference proteome</keyword>
<dbReference type="KEGG" id="cia:BEN51_01600"/>
<sequence>MKQQNINVIYFLSNISFYFCISYMIIMDYLNYNDYLWGVATLGLVLSFLFSLIPDMFINLGYKINEKAVKVSISSKAICLILFLGFWSYLVDLYKYLALILFAIAFLCDSYFSIRISREISNSDITFNSIIKKLKEVDIENKSSIYNLLYKSSVGLVIYISFPRVELILNIIASILILIFELNIIRKMKVEINKAYPQKNKEVNKLLCIIMINIFIIIALNMSGIKIFFNCIIIGLNWVIVSDNIFPKTTSFKLFKFFN</sequence>
<evidence type="ECO:0000256" key="1">
    <source>
        <dbReference type="SAM" id="Phobius"/>
    </source>
</evidence>
<keyword evidence="1" id="KW-1133">Transmembrane helix</keyword>
<protein>
    <submittedName>
        <fullName evidence="2">Uncharacterized protein</fullName>
    </submittedName>
</protein>
<dbReference type="Proteomes" id="UP000264883">
    <property type="component" value="Chromosome"/>
</dbReference>
<evidence type="ECO:0000313" key="3">
    <source>
        <dbReference type="Proteomes" id="UP000264883"/>
    </source>
</evidence>
<feature type="transmembrane region" description="Helical" evidence="1">
    <location>
        <begin position="96"/>
        <end position="114"/>
    </location>
</feature>
<feature type="transmembrane region" description="Helical" evidence="1">
    <location>
        <begin position="73"/>
        <end position="90"/>
    </location>
</feature>
<evidence type="ECO:0000313" key="2">
    <source>
        <dbReference type="EMBL" id="ASW42230.1"/>
    </source>
</evidence>
<dbReference type="RefSeq" id="WP_119864359.1">
    <property type="nucleotide sequence ID" value="NZ_CP016786.1"/>
</dbReference>
<dbReference type="AlphaFoldDB" id="A0A343J9M2"/>
<organism evidence="2 3">
    <name type="scientific">Clostridium isatidis</name>
    <dbReference type="NCBI Taxonomy" id="182773"/>
    <lineage>
        <taxon>Bacteria</taxon>
        <taxon>Bacillati</taxon>
        <taxon>Bacillota</taxon>
        <taxon>Clostridia</taxon>
        <taxon>Eubacteriales</taxon>
        <taxon>Clostridiaceae</taxon>
        <taxon>Clostridium</taxon>
    </lineage>
</organism>
<feature type="transmembrane region" description="Helical" evidence="1">
    <location>
        <begin position="35"/>
        <end position="53"/>
    </location>
</feature>
<keyword evidence="1" id="KW-0812">Transmembrane</keyword>
<name>A0A343J9M2_9CLOT</name>
<gene>
    <name evidence="2" type="ORF">BEN51_01600</name>
</gene>
<accession>A0A343J9M2</accession>
<keyword evidence="1" id="KW-0472">Membrane</keyword>
<dbReference type="EMBL" id="CP016786">
    <property type="protein sequence ID" value="ASW42230.1"/>
    <property type="molecule type" value="Genomic_DNA"/>
</dbReference>
<reference evidence="2 3" key="1">
    <citation type="submission" date="2016-08" db="EMBL/GenBank/DDBJ databases">
        <title>Complete Genome Sequence Of The Indigo Reducing Clostridium isatidis DSM15098.</title>
        <authorList>
            <person name="Little G.T."/>
            <person name="Minton N.P."/>
        </authorList>
    </citation>
    <scope>NUCLEOTIDE SEQUENCE [LARGE SCALE GENOMIC DNA]</scope>
    <source>
        <strain evidence="2 3">DSM 15098</strain>
    </source>
</reference>
<feature type="transmembrane region" description="Helical" evidence="1">
    <location>
        <begin position="7"/>
        <end position="29"/>
    </location>
</feature>
<feature type="transmembrane region" description="Helical" evidence="1">
    <location>
        <begin position="168"/>
        <end position="185"/>
    </location>
</feature>
<proteinExistence type="predicted"/>
<feature type="transmembrane region" description="Helical" evidence="1">
    <location>
        <begin position="145"/>
        <end position="162"/>
    </location>
</feature>